<protein>
    <submittedName>
        <fullName evidence="1">Uncharacterized protein</fullName>
    </submittedName>
</protein>
<evidence type="ECO:0000313" key="2">
    <source>
        <dbReference type="Proteomes" id="UP001058074"/>
    </source>
</evidence>
<sequence length="46" mass="5733">MYWFKWLELFENDKETVKVKNFMVQCNVAHDYRKAGDFKERELVFV</sequence>
<dbReference type="EMBL" id="BROD01000001">
    <property type="protein sequence ID" value="GKX66190.1"/>
    <property type="molecule type" value="Genomic_DNA"/>
</dbReference>
<reference evidence="1" key="1">
    <citation type="journal article" date="2025" name="Int. J. Syst. Evol. Microbiol.">
        <title>Inconstantimicrobium mannanitabidum sp. nov., a novel member of the family Clostridiaceae isolated from anoxic soil under the treatment of reductive soil disinfestation.</title>
        <authorList>
            <person name="Ueki A."/>
            <person name="Tonouchi A."/>
            <person name="Honma S."/>
            <person name="Kaku N."/>
            <person name="Ueki K."/>
        </authorList>
    </citation>
    <scope>NUCLEOTIDE SEQUENCE</scope>
    <source>
        <strain evidence="1">TW13</strain>
    </source>
</reference>
<name>A0ACB5RAR9_9CLOT</name>
<accession>A0ACB5RAR9</accession>
<keyword evidence="2" id="KW-1185">Reference proteome</keyword>
<dbReference type="Proteomes" id="UP001058074">
    <property type="component" value="Unassembled WGS sequence"/>
</dbReference>
<proteinExistence type="predicted"/>
<evidence type="ECO:0000313" key="1">
    <source>
        <dbReference type="EMBL" id="GKX66190.1"/>
    </source>
</evidence>
<organism evidence="1 2">
    <name type="scientific">Inconstantimicrobium mannanitabidum</name>
    <dbReference type="NCBI Taxonomy" id="1604901"/>
    <lineage>
        <taxon>Bacteria</taxon>
        <taxon>Bacillati</taxon>
        <taxon>Bacillota</taxon>
        <taxon>Clostridia</taxon>
        <taxon>Eubacteriales</taxon>
        <taxon>Clostridiaceae</taxon>
        <taxon>Inconstantimicrobium</taxon>
    </lineage>
</organism>
<comment type="caution">
    <text evidence="1">The sequence shown here is derived from an EMBL/GenBank/DDBJ whole genome shotgun (WGS) entry which is preliminary data.</text>
</comment>
<gene>
    <name evidence="1" type="ORF">rsdtw13_14480</name>
</gene>